<accession>A0A9Q1J772</accession>
<dbReference type="Proteomes" id="UP001152622">
    <property type="component" value="Chromosome 3"/>
</dbReference>
<name>A0A9Q1J772_SYNKA</name>
<dbReference type="EMBL" id="JAINUF010000003">
    <property type="protein sequence ID" value="KAJ8369856.1"/>
    <property type="molecule type" value="Genomic_DNA"/>
</dbReference>
<evidence type="ECO:0000313" key="2">
    <source>
        <dbReference type="Proteomes" id="UP001152622"/>
    </source>
</evidence>
<sequence length="114" mass="12895">MHRADAYEDKMASGAWRQELERYQFSLEPGISPLFADITHQGQGWNCQDRPAARWHAARPVKAPARDRQVRQWNGEFSSAYSHPSPTFEGSCTGANLSQAQHSQTDLTKDLTFC</sequence>
<gene>
    <name evidence="1" type="ORF">SKAU_G00098840</name>
</gene>
<reference evidence="1" key="1">
    <citation type="journal article" date="2023" name="Science">
        <title>Genome structures resolve the early diversification of teleost fishes.</title>
        <authorList>
            <person name="Parey E."/>
            <person name="Louis A."/>
            <person name="Montfort J."/>
            <person name="Bouchez O."/>
            <person name="Roques C."/>
            <person name="Iampietro C."/>
            <person name="Lluch J."/>
            <person name="Castinel A."/>
            <person name="Donnadieu C."/>
            <person name="Desvignes T."/>
            <person name="Floi Bucao C."/>
            <person name="Jouanno E."/>
            <person name="Wen M."/>
            <person name="Mejri S."/>
            <person name="Dirks R."/>
            <person name="Jansen H."/>
            <person name="Henkel C."/>
            <person name="Chen W.J."/>
            <person name="Zahm M."/>
            <person name="Cabau C."/>
            <person name="Klopp C."/>
            <person name="Thompson A.W."/>
            <person name="Robinson-Rechavi M."/>
            <person name="Braasch I."/>
            <person name="Lecointre G."/>
            <person name="Bobe J."/>
            <person name="Postlethwait J.H."/>
            <person name="Berthelot C."/>
            <person name="Roest Crollius H."/>
            <person name="Guiguen Y."/>
        </authorList>
    </citation>
    <scope>NUCLEOTIDE SEQUENCE</scope>
    <source>
        <strain evidence="1">WJC10195</strain>
    </source>
</reference>
<dbReference type="AlphaFoldDB" id="A0A9Q1J772"/>
<evidence type="ECO:0000313" key="1">
    <source>
        <dbReference type="EMBL" id="KAJ8369856.1"/>
    </source>
</evidence>
<comment type="caution">
    <text evidence="1">The sequence shown here is derived from an EMBL/GenBank/DDBJ whole genome shotgun (WGS) entry which is preliminary data.</text>
</comment>
<organism evidence="1 2">
    <name type="scientific">Synaphobranchus kaupii</name>
    <name type="common">Kaup's arrowtooth eel</name>
    <dbReference type="NCBI Taxonomy" id="118154"/>
    <lineage>
        <taxon>Eukaryota</taxon>
        <taxon>Metazoa</taxon>
        <taxon>Chordata</taxon>
        <taxon>Craniata</taxon>
        <taxon>Vertebrata</taxon>
        <taxon>Euteleostomi</taxon>
        <taxon>Actinopterygii</taxon>
        <taxon>Neopterygii</taxon>
        <taxon>Teleostei</taxon>
        <taxon>Anguilliformes</taxon>
        <taxon>Synaphobranchidae</taxon>
        <taxon>Synaphobranchus</taxon>
    </lineage>
</organism>
<proteinExistence type="predicted"/>
<keyword evidence="2" id="KW-1185">Reference proteome</keyword>
<protein>
    <submittedName>
        <fullName evidence="1">Uncharacterized protein</fullName>
    </submittedName>
</protein>